<sequence>MNQIARPTALILILLVATLP</sequence>
<organism evidence="1 2">
    <name type="scientific">Rhizobium leguminosarum</name>
    <dbReference type="NCBI Taxonomy" id="384"/>
    <lineage>
        <taxon>Bacteria</taxon>
        <taxon>Pseudomonadati</taxon>
        <taxon>Pseudomonadota</taxon>
        <taxon>Alphaproteobacteria</taxon>
        <taxon>Hyphomicrobiales</taxon>
        <taxon>Rhizobiaceae</taxon>
        <taxon>Rhizobium/Agrobacterium group</taxon>
        <taxon>Rhizobium</taxon>
    </lineage>
</organism>
<reference evidence="1 2" key="1">
    <citation type="submission" date="2017-11" db="EMBL/GenBank/DDBJ databases">
        <title>Complete genome of Rhizobium leguminosarum Norway, an ineffective micro-symbiont.</title>
        <authorList>
            <person name="Hoffrichter A."/>
            <person name="Liang J."/>
            <person name="Brachmann A."/>
            <person name="Marin M."/>
        </authorList>
    </citation>
    <scope>NUCLEOTIDE SEQUENCE [LARGE SCALE GENOMIC DNA]</scope>
    <source>
        <strain evidence="1 2">Norway</strain>
    </source>
</reference>
<name>A0A2K9Z8E7_RHILE</name>
<dbReference type="AlphaFoldDB" id="A0A2K9Z8E7"/>
<gene>
    <name evidence="1" type="ORF">CUJ84_Chr004169</name>
</gene>
<evidence type="ECO:0000313" key="2">
    <source>
        <dbReference type="Proteomes" id="UP000238523"/>
    </source>
</evidence>
<accession>A0A2K9Z8E7</accession>
<protein>
    <submittedName>
        <fullName evidence="1">Uncharacterized protein</fullName>
    </submittedName>
</protein>
<dbReference type="Proteomes" id="UP000238523">
    <property type="component" value="Chromosome"/>
</dbReference>
<evidence type="ECO:0000313" key="1">
    <source>
        <dbReference type="EMBL" id="AUW44489.1"/>
    </source>
</evidence>
<proteinExistence type="predicted"/>
<dbReference type="EMBL" id="CP025012">
    <property type="protein sequence ID" value="AUW44489.1"/>
    <property type="molecule type" value="Genomic_DNA"/>
</dbReference>